<evidence type="ECO:0000256" key="5">
    <source>
        <dbReference type="ARBA" id="ARBA00023136"/>
    </source>
</evidence>
<evidence type="ECO:0000256" key="6">
    <source>
        <dbReference type="RuleBase" id="RU361216"/>
    </source>
</evidence>
<evidence type="ECO:0000313" key="9">
    <source>
        <dbReference type="Proteomes" id="UP001309876"/>
    </source>
</evidence>
<dbReference type="Pfam" id="PF00375">
    <property type="entry name" value="SDF"/>
    <property type="match status" value="1"/>
</dbReference>
<dbReference type="PANTHER" id="PTHR11958:SF63">
    <property type="entry name" value="AMINO ACID TRANSPORTER"/>
    <property type="match status" value="1"/>
</dbReference>
<keyword evidence="2 6" id="KW-0813">Transport</keyword>
<feature type="transmembrane region" description="Helical" evidence="6">
    <location>
        <begin position="269"/>
        <end position="296"/>
    </location>
</feature>
<proteinExistence type="inferred from homology"/>
<dbReference type="Proteomes" id="UP001309876">
    <property type="component" value="Unassembled WGS sequence"/>
</dbReference>
<comment type="subcellular location">
    <subcellularLocation>
        <location evidence="1 6">Membrane</location>
        <topology evidence="1 6">Multi-pass membrane protein</topology>
    </subcellularLocation>
</comment>
<keyword evidence="4 6" id="KW-1133">Transmembrane helix</keyword>
<dbReference type="Gene3D" id="1.10.3860.10">
    <property type="entry name" value="Sodium:dicarboxylate symporter"/>
    <property type="match status" value="1"/>
</dbReference>
<feature type="transmembrane region" description="Helical" evidence="6">
    <location>
        <begin position="125"/>
        <end position="147"/>
    </location>
</feature>
<feature type="transmembrane region" description="Helical" evidence="6">
    <location>
        <begin position="308"/>
        <end position="328"/>
    </location>
</feature>
<dbReference type="GO" id="GO:0005886">
    <property type="term" value="C:plasma membrane"/>
    <property type="evidence" value="ECO:0007669"/>
    <property type="project" value="TreeGrafter"/>
</dbReference>
<organism evidence="8 9">
    <name type="scientific">Lithohypha guttulata</name>
    <dbReference type="NCBI Taxonomy" id="1690604"/>
    <lineage>
        <taxon>Eukaryota</taxon>
        <taxon>Fungi</taxon>
        <taxon>Dikarya</taxon>
        <taxon>Ascomycota</taxon>
        <taxon>Pezizomycotina</taxon>
        <taxon>Eurotiomycetes</taxon>
        <taxon>Chaetothyriomycetidae</taxon>
        <taxon>Chaetothyriales</taxon>
        <taxon>Trichomeriaceae</taxon>
        <taxon>Lithohypha</taxon>
    </lineage>
</organism>
<evidence type="ECO:0000256" key="1">
    <source>
        <dbReference type="ARBA" id="ARBA00004141"/>
    </source>
</evidence>
<feature type="transmembrane region" description="Helical" evidence="6">
    <location>
        <begin position="403"/>
        <end position="430"/>
    </location>
</feature>
<gene>
    <name evidence="8" type="ORF">LTR05_004998</name>
</gene>
<feature type="transmembrane region" description="Helical" evidence="6">
    <location>
        <begin position="348"/>
        <end position="368"/>
    </location>
</feature>
<feature type="transmembrane region" description="Helical" evidence="6">
    <location>
        <begin position="86"/>
        <end position="105"/>
    </location>
</feature>
<feature type="transmembrane region" description="Helical" evidence="6">
    <location>
        <begin position="46"/>
        <end position="66"/>
    </location>
</feature>
<dbReference type="GO" id="GO:0015501">
    <property type="term" value="F:glutamate:sodium symporter activity"/>
    <property type="evidence" value="ECO:0007669"/>
    <property type="project" value="TreeGrafter"/>
</dbReference>
<comment type="similarity">
    <text evidence="6">Belongs to the dicarboxylate/amino acid:cation symporter (DAACS) (TC 2.A.23) family.</text>
</comment>
<evidence type="ECO:0000256" key="3">
    <source>
        <dbReference type="ARBA" id="ARBA00022692"/>
    </source>
</evidence>
<dbReference type="PANTHER" id="PTHR11958">
    <property type="entry name" value="SODIUM/DICARBOXYLATE SYMPORTER-RELATED"/>
    <property type="match status" value="1"/>
</dbReference>
<dbReference type="PRINTS" id="PR00173">
    <property type="entry name" value="EDTRNSPORT"/>
</dbReference>
<feature type="transmembrane region" description="Helical" evidence="6">
    <location>
        <begin position="193"/>
        <end position="216"/>
    </location>
</feature>
<feature type="region of interest" description="Disordered" evidence="7">
    <location>
        <begin position="459"/>
        <end position="490"/>
    </location>
</feature>
<protein>
    <recommendedName>
        <fullName evidence="6">Amino acid transporter</fullName>
    </recommendedName>
</protein>
<feature type="transmembrane region" description="Helical" evidence="6">
    <location>
        <begin position="236"/>
        <end position="257"/>
    </location>
</feature>
<evidence type="ECO:0000256" key="4">
    <source>
        <dbReference type="ARBA" id="ARBA00022989"/>
    </source>
</evidence>
<feature type="compositionally biased region" description="Polar residues" evidence="7">
    <location>
        <begin position="1"/>
        <end position="10"/>
    </location>
</feature>
<keyword evidence="9" id="KW-1185">Reference proteome</keyword>
<feature type="compositionally biased region" description="Basic and acidic residues" evidence="7">
    <location>
        <begin position="475"/>
        <end position="490"/>
    </location>
</feature>
<feature type="region of interest" description="Disordered" evidence="7">
    <location>
        <begin position="1"/>
        <end position="30"/>
    </location>
</feature>
<comment type="caution">
    <text evidence="8">The sequence shown here is derived from an EMBL/GenBank/DDBJ whole genome shotgun (WGS) entry which is preliminary data.</text>
</comment>
<dbReference type="InterPro" id="IPR036458">
    <property type="entry name" value="Na:dicarbo_symporter_sf"/>
</dbReference>
<evidence type="ECO:0000313" key="8">
    <source>
        <dbReference type="EMBL" id="KAK5085710.1"/>
    </source>
</evidence>
<evidence type="ECO:0000256" key="7">
    <source>
        <dbReference type="SAM" id="MobiDB-lite"/>
    </source>
</evidence>
<name>A0AAN7YH14_9EURO</name>
<keyword evidence="5 6" id="KW-0472">Membrane</keyword>
<feature type="transmembrane region" description="Helical" evidence="6">
    <location>
        <begin position="380"/>
        <end position="397"/>
    </location>
</feature>
<dbReference type="EMBL" id="JAVRRJ010000004">
    <property type="protein sequence ID" value="KAK5085710.1"/>
    <property type="molecule type" value="Genomic_DNA"/>
</dbReference>
<accession>A0AAN7YH14</accession>
<dbReference type="AlphaFoldDB" id="A0AAN7YH14"/>
<keyword evidence="3 6" id="KW-0812">Transmembrane</keyword>
<dbReference type="GO" id="GO:0015175">
    <property type="term" value="F:neutral L-amino acid transmembrane transporter activity"/>
    <property type="evidence" value="ECO:0007669"/>
    <property type="project" value="TreeGrafter"/>
</dbReference>
<dbReference type="SUPFAM" id="SSF118215">
    <property type="entry name" value="Proton glutamate symport protein"/>
    <property type="match status" value="1"/>
</dbReference>
<keyword evidence="6" id="KW-0769">Symport</keyword>
<reference evidence="8 9" key="1">
    <citation type="submission" date="2023-08" db="EMBL/GenBank/DDBJ databases">
        <title>Black Yeasts Isolated from many extreme environments.</title>
        <authorList>
            <person name="Coleine C."/>
            <person name="Stajich J.E."/>
            <person name="Selbmann L."/>
        </authorList>
    </citation>
    <scope>NUCLEOTIDE SEQUENCE [LARGE SCALE GENOMIC DNA]</scope>
    <source>
        <strain evidence="8 9">CCFEE 5910</strain>
    </source>
</reference>
<dbReference type="InterPro" id="IPR050746">
    <property type="entry name" value="DAACS"/>
</dbReference>
<sequence>MSSTKNATEYTGTTPPTPPSRHQDEGQTPDKQPWHKSAYVLLKQPGSALQIIIAAILAIAIGLAVTATDDDVPEAAPVILEIPGTLWLRALRATVLPLIVTAIILAVQNLKAMASGGAKLARWTIFYYVATTCLAIVHSIILVDLVWRRLMVQVDQASLEVNADDQETIDERSDTQPHDILVQVFMSFIPSNVVAAIANDELLAVLVSAVIVGCLLKGPDSSILRAVTEVDRIITIIITFLIYLAPIGVFFLILANLMTLDMATVGVNLGVLIGASIAGMTIHLFIVLPIIFFAVVRQNPYAYWAKCAPAWITAWVSASSAATLPVTIRQLNARQVPEVIVKFTAPLGALINMDGTAIYFPVVVVFLAITQGITLNAGDYTLIVLLSVLSSIATTPIPSSSLVLTVMIAGSVGIPITGMYAVVVAIDWFIDRFRTMTNVSGDLFAARILEKITGITDENTPFVGEPGTLNGTTADDNRREVVESDKRAEA</sequence>
<evidence type="ECO:0000256" key="2">
    <source>
        <dbReference type="ARBA" id="ARBA00022448"/>
    </source>
</evidence>
<dbReference type="InterPro" id="IPR001991">
    <property type="entry name" value="Na-dicarboxylate_symporter"/>
</dbReference>
<dbReference type="GO" id="GO:0005313">
    <property type="term" value="F:L-glutamate transmembrane transporter activity"/>
    <property type="evidence" value="ECO:0007669"/>
    <property type="project" value="TreeGrafter"/>
</dbReference>